<protein>
    <submittedName>
        <fullName evidence="1">Uncharacterized protein</fullName>
    </submittedName>
</protein>
<evidence type="ECO:0000313" key="1">
    <source>
        <dbReference type="EMBL" id="KAK8200858.1"/>
    </source>
</evidence>
<gene>
    <name evidence="1" type="ORF">M8818_006175</name>
</gene>
<sequence>MTNTKRVALVVGASRGIGRQIAIDLARIGCAGIRTLGCPDIQLWRDLVEQRRGHSDEAFPTNAARESRRAIRDYSSDSSSLQAEQVAGKNHRPYAMGKIGMSVLTMGLAMDFERQGHKEMAITSIWPAACQAIDSAATKDPAIKQELRKPTIFSDAILAMLDAPPSAVNGRLELDEDFLRHQCGMTDFRKYSLVPGSSPRRIMPALERVNKQPATNRIYPGLNRQARRYFAMKPYLIYAIAFAVGATAQVGTDGITTVPYPPSCTATGQNTYAVTDTAGSSYVFMCGAIPGGLGTTITSGGNPDWRACFSLCDNYAGPSAPCNAFAYNQEVSGGSLGTTVGNCILRTGGNLPGTQTFKGTTALTASFVGAIMRQYSGQ</sequence>
<dbReference type="Proteomes" id="UP001320706">
    <property type="component" value="Unassembled WGS sequence"/>
</dbReference>
<evidence type="ECO:0000313" key="2">
    <source>
        <dbReference type="Proteomes" id="UP001320706"/>
    </source>
</evidence>
<comment type="caution">
    <text evidence="1">The sequence shown here is derived from an EMBL/GenBank/DDBJ whole genome shotgun (WGS) entry which is preliminary data.</text>
</comment>
<name>A0ACC3S765_9PEZI</name>
<proteinExistence type="predicted"/>
<organism evidence="1 2">
    <name type="scientific">Zalaria obscura</name>
    <dbReference type="NCBI Taxonomy" id="2024903"/>
    <lineage>
        <taxon>Eukaryota</taxon>
        <taxon>Fungi</taxon>
        <taxon>Dikarya</taxon>
        <taxon>Ascomycota</taxon>
        <taxon>Pezizomycotina</taxon>
        <taxon>Dothideomycetes</taxon>
        <taxon>Dothideomycetidae</taxon>
        <taxon>Dothideales</taxon>
        <taxon>Zalariaceae</taxon>
        <taxon>Zalaria</taxon>
    </lineage>
</organism>
<dbReference type="EMBL" id="JAMKPW020000038">
    <property type="protein sequence ID" value="KAK8200858.1"/>
    <property type="molecule type" value="Genomic_DNA"/>
</dbReference>
<keyword evidence="2" id="KW-1185">Reference proteome</keyword>
<reference evidence="1" key="1">
    <citation type="submission" date="2024-02" db="EMBL/GenBank/DDBJ databases">
        <title>Metagenome Assembled Genome of Zalaria obscura JY119.</title>
        <authorList>
            <person name="Vighnesh L."/>
            <person name="Jagadeeshwari U."/>
            <person name="Venkata Ramana C."/>
            <person name="Sasikala C."/>
        </authorList>
    </citation>
    <scope>NUCLEOTIDE SEQUENCE</scope>
    <source>
        <strain evidence="1">JY119</strain>
    </source>
</reference>
<accession>A0ACC3S765</accession>